<proteinExistence type="predicted"/>
<reference evidence="1" key="1">
    <citation type="submission" date="2020-03" db="EMBL/GenBank/DDBJ databases">
        <title>The deep terrestrial virosphere.</title>
        <authorList>
            <person name="Holmfeldt K."/>
            <person name="Nilsson E."/>
            <person name="Simone D."/>
            <person name="Lopez-Fernandez M."/>
            <person name="Wu X."/>
            <person name="de Brujin I."/>
            <person name="Lundin D."/>
            <person name="Andersson A."/>
            <person name="Bertilsson S."/>
            <person name="Dopson M."/>
        </authorList>
    </citation>
    <scope>NUCLEOTIDE SEQUENCE</scope>
    <source>
        <strain evidence="1">MM415B01326</strain>
    </source>
</reference>
<evidence type="ECO:0000313" key="1">
    <source>
        <dbReference type="EMBL" id="QJA59208.1"/>
    </source>
</evidence>
<dbReference type="EMBL" id="MT141359">
    <property type="protein sequence ID" value="QJA59208.1"/>
    <property type="molecule type" value="Genomic_DNA"/>
</dbReference>
<sequence>MANFEPYDYLTTISPDYSATTLSVTPQGIMYEDGSKNVIVHRGDDRSRQSIIFSSDSIIYARLTWTALSRSDSGTIFDFYHDTNKACAQARSFKWAHPTDSHTYVVYFASTLSRFKQNASIYGFNGIILELSGRIAD</sequence>
<protein>
    <submittedName>
        <fullName evidence="1">Uncharacterized protein</fullName>
    </submittedName>
</protein>
<organism evidence="1">
    <name type="scientific">viral metagenome</name>
    <dbReference type="NCBI Taxonomy" id="1070528"/>
    <lineage>
        <taxon>unclassified sequences</taxon>
        <taxon>metagenomes</taxon>
        <taxon>organismal metagenomes</taxon>
    </lineage>
</organism>
<dbReference type="AlphaFoldDB" id="A0A6M3IPN9"/>
<accession>A0A6M3IPN9</accession>
<gene>
    <name evidence="1" type="ORF">MM415B01326_0016</name>
</gene>
<name>A0A6M3IPN9_9ZZZZ</name>